<keyword evidence="2" id="KW-1185">Reference proteome</keyword>
<protein>
    <recommendedName>
        <fullName evidence="3">DUF790 family protein</fullName>
    </recommendedName>
</protein>
<dbReference type="KEGG" id="mls:MSLAZ_1393"/>
<name>A0A0E3S1P4_9EURY</name>
<accession>A0A0E3S1P4</accession>
<evidence type="ECO:0000313" key="1">
    <source>
        <dbReference type="EMBL" id="AKB74654.1"/>
    </source>
</evidence>
<dbReference type="STRING" id="1434111.MSLAZ_1393"/>
<dbReference type="HOGENOM" id="CLU_038336_0_0_2"/>
<dbReference type="AlphaFoldDB" id="A0A0E3S1P4"/>
<sequence>MILLLTSELLVTRISKGKIKPAYAAFDSENLELSELLIETFEQHAGKKYGNLLSELEGYEEMNYRFIRGLSQLLGRRAVVETSSAVDPSKAREAVFEACAGMAISPAERKEALQKAAKKLSISILELEKSLWADLEENQILKEFNPLSPAELLRQYNISLTQTLLFRAVDLDIWITGDFQQVLWKIVRSGLMYSLEDTEEKAGEKEETERLKSIHLHLDGPASLFKMSERYGNSFAKLFPILLKSKGWSLKAGILHKSYQGKRILDFALDSSEEAFKPIPEAARYSERIPERVSSNLQLAEGQERYGTGAGNEKGFEGEKNEIKGTEIKGTGIQEAEADTESAAYDSTYEQQFASLGLGGWKAKREPTILKAGRYAFIPDFSLQKNGMKVYVEVVGFWTPEYLKKKTEKLKEVKEPVILLINRKLKCSEKDFPAQDVIFFDRKIPANEVTQVLRKYERKRLEEDLSKLQETEIPFSGELISLAEIATEKGVLLDALKEVLARRLAESRESEKIGVYEESEEFEESGKYRDYVLLENYVLHRQLLDRINLELEKPGAAETYADAVKIFENFGLAGSLYYPVLEQLGYKVIWTGLSEENAKVKKIRGIL</sequence>
<proteinExistence type="predicted"/>
<dbReference type="Pfam" id="PF05626">
    <property type="entry name" value="DUF790"/>
    <property type="match status" value="2"/>
</dbReference>
<dbReference type="PANTHER" id="PTHR39640">
    <property type="entry name" value="VNG6129C"/>
    <property type="match status" value="1"/>
</dbReference>
<dbReference type="InterPro" id="IPR008508">
    <property type="entry name" value="Bax1"/>
</dbReference>
<dbReference type="GeneID" id="24806144"/>
<reference evidence="1 2" key="1">
    <citation type="submission" date="2014-07" db="EMBL/GenBank/DDBJ databases">
        <title>Methanogenic archaea and the global carbon cycle.</title>
        <authorList>
            <person name="Henriksen J.R."/>
            <person name="Luke J."/>
            <person name="Reinhart S."/>
            <person name="Benedict M.N."/>
            <person name="Youngblut N.D."/>
            <person name="Metcalf M.E."/>
            <person name="Whitaker R.J."/>
            <person name="Metcalf W.W."/>
        </authorList>
    </citation>
    <scope>NUCLEOTIDE SEQUENCE [LARGE SCALE GENOMIC DNA]</scope>
    <source>
        <strain evidence="1 2">Z-7289</strain>
    </source>
</reference>
<dbReference type="Proteomes" id="UP000033072">
    <property type="component" value="Chromosome"/>
</dbReference>
<organism evidence="1 2">
    <name type="scientific">Methanosarcina lacustris Z-7289</name>
    <dbReference type="NCBI Taxonomy" id="1434111"/>
    <lineage>
        <taxon>Archaea</taxon>
        <taxon>Methanobacteriati</taxon>
        <taxon>Methanobacteriota</taxon>
        <taxon>Stenosarchaea group</taxon>
        <taxon>Methanomicrobia</taxon>
        <taxon>Methanosarcinales</taxon>
        <taxon>Methanosarcinaceae</taxon>
        <taxon>Methanosarcina</taxon>
    </lineage>
</organism>
<gene>
    <name evidence="1" type="ORF">MSLAZ_1393</name>
</gene>
<dbReference type="EMBL" id="CP009515">
    <property type="protein sequence ID" value="AKB74654.1"/>
    <property type="molecule type" value="Genomic_DNA"/>
</dbReference>
<evidence type="ECO:0000313" key="2">
    <source>
        <dbReference type="Proteomes" id="UP000033072"/>
    </source>
</evidence>
<dbReference type="PANTHER" id="PTHR39640:SF1">
    <property type="entry name" value="DUF790 FAMILY PROTEIN"/>
    <property type="match status" value="1"/>
</dbReference>
<evidence type="ECO:0008006" key="3">
    <source>
        <dbReference type="Google" id="ProtNLM"/>
    </source>
</evidence>
<dbReference type="RefSeq" id="WP_232308750.1">
    <property type="nucleotide sequence ID" value="NZ_CP009515.1"/>
</dbReference>
<dbReference type="PATRIC" id="fig|1434111.4.peg.1830"/>